<protein>
    <submittedName>
        <fullName evidence="1">Uncharacterized protein</fullName>
    </submittedName>
</protein>
<organism evidence="1 2">
    <name type="scientific">Hymenochirus boettgeri</name>
    <name type="common">Congo dwarf clawed frog</name>
    <dbReference type="NCBI Taxonomy" id="247094"/>
    <lineage>
        <taxon>Eukaryota</taxon>
        <taxon>Metazoa</taxon>
        <taxon>Chordata</taxon>
        <taxon>Craniata</taxon>
        <taxon>Vertebrata</taxon>
        <taxon>Euteleostomi</taxon>
        <taxon>Amphibia</taxon>
        <taxon>Batrachia</taxon>
        <taxon>Anura</taxon>
        <taxon>Pipoidea</taxon>
        <taxon>Pipidae</taxon>
        <taxon>Pipinae</taxon>
        <taxon>Hymenochirus</taxon>
    </lineage>
</organism>
<sequence length="70" mass="7888">MNSQLGYLAVLCKHLPNVTWYDKIKTTLKRMFTRISTNLSISILSLLPCISEKNTTNSPDSSTFCAASRY</sequence>
<comment type="caution">
    <text evidence="1">The sequence shown here is derived from an EMBL/GenBank/DDBJ whole genome shotgun (WGS) entry which is preliminary data.</text>
</comment>
<proteinExistence type="predicted"/>
<gene>
    <name evidence="1" type="ORF">GDO86_009721</name>
</gene>
<name>A0A8T2JK46_9PIPI</name>
<evidence type="ECO:0000313" key="1">
    <source>
        <dbReference type="EMBL" id="KAG8444662.1"/>
    </source>
</evidence>
<dbReference type="EMBL" id="JAACNH010000004">
    <property type="protein sequence ID" value="KAG8444662.1"/>
    <property type="molecule type" value="Genomic_DNA"/>
</dbReference>
<accession>A0A8T2JK46</accession>
<evidence type="ECO:0000313" key="2">
    <source>
        <dbReference type="Proteomes" id="UP000812440"/>
    </source>
</evidence>
<dbReference type="AlphaFoldDB" id="A0A8T2JK46"/>
<dbReference type="Proteomes" id="UP000812440">
    <property type="component" value="Chromosome 5"/>
</dbReference>
<reference evidence="1" key="1">
    <citation type="thesis" date="2020" institute="ProQuest LLC" country="789 East Eisenhower Parkway, Ann Arbor, MI, USA">
        <title>Comparative Genomics and Chromosome Evolution.</title>
        <authorList>
            <person name="Mudd A.B."/>
        </authorList>
    </citation>
    <scope>NUCLEOTIDE SEQUENCE</scope>
    <source>
        <strain evidence="1">Female2</strain>
        <tissue evidence="1">Blood</tissue>
    </source>
</reference>
<keyword evidence="2" id="KW-1185">Reference proteome</keyword>